<dbReference type="GO" id="GO:0005576">
    <property type="term" value="C:extracellular region"/>
    <property type="evidence" value="ECO:0007669"/>
    <property type="project" value="UniProtKB-SubCell"/>
</dbReference>
<keyword evidence="4" id="KW-0732">Signal</keyword>
<comment type="subcellular location">
    <subcellularLocation>
        <location evidence="1">Secreted</location>
    </subcellularLocation>
</comment>
<feature type="signal peptide" evidence="4">
    <location>
        <begin position="1"/>
        <end position="19"/>
    </location>
</feature>
<evidence type="ECO:0000313" key="5">
    <source>
        <dbReference type="EMBL" id="ANW11463.1"/>
    </source>
</evidence>
<protein>
    <submittedName>
        <fullName evidence="5">LolSOBPc</fullName>
    </submittedName>
</protein>
<sequence length="139" mass="16187">MNVNFIIFAFFILIEKSSASNNPANYCIKKLAKTEEACIQHCKYRHYGFTNNNFKITKKHIENLRTVLLEFNAVPISQKNQLYDHLKKCADKANALKPKTRREKCYKIITYSRCAYGGKVVSEHKYVKALIEHDKLINV</sequence>
<keyword evidence="3" id="KW-0800">Toxin</keyword>
<name>A0A1B1V3H3_9DIPT</name>
<dbReference type="GO" id="GO:0090729">
    <property type="term" value="F:toxin activity"/>
    <property type="evidence" value="ECO:0007669"/>
    <property type="project" value="UniProtKB-KW"/>
</dbReference>
<evidence type="ECO:0000256" key="2">
    <source>
        <dbReference type="ARBA" id="ARBA00022525"/>
    </source>
</evidence>
<feature type="chain" id="PRO_5008531034" evidence="4">
    <location>
        <begin position="20"/>
        <end position="139"/>
    </location>
</feature>
<evidence type="ECO:0000256" key="3">
    <source>
        <dbReference type="ARBA" id="ARBA00022656"/>
    </source>
</evidence>
<keyword evidence="2" id="KW-0964">Secreted</keyword>
<evidence type="ECO:0000256" key="4">
    <source>
        <dbReference type="SAM" id="SignalP"/>
    </source>
</evidence>
<proteinExistence type="evidence at transcript level"/>
<reference evidence="5" key="1">
    <citation type="journal article" date="2016" name="PLoS Negl. Trop. Dis.">
        <title>Molecular Diversity between Salivary Proteins from New World and Old World Sand Flies with Emphasis on Bichromomyia olmeca, the Sand Fly Vector of Leishmania mexicana in Mesoamerica.</title>
        <authorList>
            <person name="Abdeladhim M."/>
            <person name="V Coutinho-Abreu I."/>
            <person name="Townsend S."/>
            <person name="Pasos-Pinto S."/>
            <person name="Sanchez L."/>
            <person name="Rasouli M."/>
            <person name="B Guimaraes-Costa A."/>
            <person name="Aslan H."/>
            <person name="Francischetti I.M."/>
            <person name="Oliveira F."/>
            <person name="Becker I."/>
            <person name="Kamhawi S."/>
            <person name="Ribeiro J.M."/>
            <person name="Jochim R.C."/>
            <person name="Valenzuela J.G."/>
        </authorList>
    </citation>
    <scope>NUCLEOTIDE SEQUENCE</scope>
    <source>
        <tissue evidence="5">Salivary gland</tissue>
    </source>
</reference>
<evidence type="ECO:0000256" key="1">
    <source>
        <dbReference type="ARBA" id="ARBA00004613"/>
    </source>
</evidence>
<dbReference type="Gene3D" id="1.10.238.20">
    <property type="entry name" value="Pheromone/general odorant binding protein domain"/>
    <property type="match status" value="1"/>
</dbReference>
<organism evidence="5">
    <name type="scientific">Bichromomyia olmeca</name>
    <dbReference type="NCBI Taxonomy" id="715919"/>
    <lineage>
        <taxon>Eukaryota</taxon>
        <taxon>Metazoa</taxon>
        <taxon>Ecdysozoa</taxon>
        <taxon>Arthropoda</taxon>
        <taxon>Hexapoda</taxon>
        <taxon>Insecta</taxon>
        <taxon>Pterygota</taxon>
        <taxon>Neoptera</taxon>
        <taxon>Endopterygota</taxon>
        <taxon>Diptera</taxon>
        <taxon>Nematocera</taxon>
        <taxon>Psychodoidea</taxon>
        <taxon>Psychodidae</taxon>
        <taxon>Bichromomyia</taxon>
    </lineage>
</organism>
<dbReference type="GO" id="GO:0005549">
    <property type="term" value="F:odorant binding"/>
    <property type="evidence" value="ECO:0007669"/>
    <property type="project" value="InterPro"/>
</dbReference>
<dbReference type="EMBL" id="KX011384">
    <property type="protein sequence ID" value="ANW11463.1"/>
    <property type="molecule type" value="mRNA"/>
</dbReference>
<accession>A0A1B1V3H3</accession>
<dbReference type="AlphaFoldDB" id="A0A1B1V3H3"/>
<dbReference type="InterPro" id="IPR036728">
    <property type="entry name" value="PBP_GOBP_sf"/>
</dbReference>